<keyword evidence="1" id="KW-0472">Membrane</keyword>
<dbReference type="GeneID" id="78454122"/>
<organism evidence="2 3">
    <name type="scientific">Fusobacterium ulcerans</name>
    <dbReference type="NCBI Taxonomy" id="861"/>
    <lineage>
        <taxon>Bacteria</taxon>
        <taxon>Fusobacteriati</taxon>
        <taxon>Fusobacteriota</taxon>
        <taxon>Fusobacteriia</taxon>
        <taxon>Fusobacteriales</taxon>
        <taxon>Fusobacteriaceae</taxon>
        <taxon>Fusobacterium</taxon>
    </lineage>
</organism>
<name>A0AAX1TMQ5_9FUSO</name>
<keyword evidence="1" id="KW-1133">Transmembrane helix</keyword>
<proteinExistence type="predicted"/>
<evidence type="ECO:0000256" key="1">
    <source>
        <dbReference type="SAM" id="Phobius"/>
    </source>
</evidence>
<sequence>MRDKAFSFIEVIISMSLFLITILPLMEFNREMLKTNRKYMEIEQNEKNFHLLERKIISKGYRFLILNLGNHEYIIEKNKDFNSVFSDIEFLYKNKEDKKILLSIDKVVFKNKIEEEKFLRLKIELHSKNMILKKEKLISEYDEYY</sequence>
<accession>A0AAX1TMQ5</accession>
<evidence type="ECO:0000313" key="3">
    <source>
        <dbReference type="Proteomes" id="UP000249008"/>
    </source>
</evidence>
<protein>
    <recommendedName>
        <fullName evidence="4">Prepilin-type N-terminal cleavage/methylation domain-containing protein</fullName>
    </recommendedName>
</protein>
<evidence type="ECO:0000313" key="2">
    <source>
        <dbReference type="EMBL" id="SQJ13307.1"/>
    </source>
</evidence>
<dbReference type="Proteomes" id="UP000249008">
    <property type="component" value="Chromosome 1"/>
</dbReference>
<evidence type="ECO:0008006" key="4">
    <source>
        <dbReference type="Google" id="ProtNLM"/>
    </source>
</evidence>
<dbReference type="EMBL" id="LS483487">
    <property type="protein sequence ID" value="SQJ13307.1"/>
    <property type="molecule type" value="Genomic_DNA"/>
</dbReference>
<dbReference type="KEGG" id="ful:C4N20_04835"/>
<dbReference type="RefSeq" id="WP_005979533.1">
    <property type="nucleotide sequence ID" value="NZ_BAABXY010000001.1"/>
</dbReference>
<feature type="transmembrane region" description="Helical" evidence="1">
    <location>
        <begin position="6"/>
        <end position="28"/>
    </location>
</feature>
<keyword evidence="1" id="KW-0812">Transmembrane</keyword>
<dbReference type="AlphaFoldDB" id="A0AAX1TMQ5"/>
<reference evidence="2 3" key="1">
    <citation type="submission" date="2018-06" db="EMBL/GenBank/DDBJ databases">
        <authorList>
            <consortium name="Pathogen Informatics"/>
            <person name="Doyle S."/>
        </authorList>
    </citation>
    <scope>NUCLEOTIDE SEQUENCE [LARGE SCALE GENOMIC DNA]</scope>
    <source>
        <strain evidence="2 3">NCTC12112</strain>
    </source>
</reference>
<gene>
    <name evidence="2" type="ORF">NCTC12112_02853</name>
</gene>